<dbReference type="EMBL" id="JAAXPG010000030">
    <property type="protein sequence ID" value="NKZ01046.1"/>
    <property type="molecule type" value="Genomic_DNA"/>
</dbReference>
<organism evidence="1 2">
    <name type="scientific">Nocardiopsis alborubida</name>
    <dbReference type="NCBI Taxonomy" id="146802"/>
    <lineage>
        <taxon>Bacteria</taxon>
        <taxon>Bacillati</taxon>
        <taxon>Actinomycetota</taxon>
        <taxon>Actinomycetes</taxon>
        <taxon>Streptosporangiales</taxon>
        <taxon>Nocardiopsidaceae</taxon>
        <taxon>Nocardiopsis</taxon>
    </lineage>
</organism>
<sequence length="148" mass="16980">MLDYTATVIRDEDLWVVRIAGLPEHVVGTVDYVHFSEIKDEVPEAIADLTDTDPEDFTITWRYEFGGEDVTEDVIQYLVAEEEFRRSQAERDRARARVLETMRREGVTQRAMADVVDLSHQRVHQLLKGVDTPVPGGRRGRRRDAPVS</sequence>
<dbReference type="AlphaFoldDB" id="A0A7X6MHG1"/>
<evidence type="ECO:0000313" key="1">
    <source>
        <dbReference type="EMBL" id="NKZ01046.1"/>
    </source>
</evidence>
<accession>A0A7X6MHG1</accession>
<keyword evidence="2" id="KW-1185">Reference proteome</keyword>
<dbReference type="RefSeq" id="WP_061082950.1">
    <property type="nucleotide sequence ID" value="NZ_JAAXPG010000030.1"/>
</dbReference>
<reference evidence="1 2" key="1">
    <citation type="submission" date="2020-04" db="EMBL/GenBank/DDBJ databases">
        <title>MicrobeNet Type strains.</title>
        <authorList>
            <person name="Nicholson A.C."/>
        </authorList>
    </citation>
    <scope>NUCLEOTIDE SEQUENCE [LARGE SCALE GENOMIC DNA]</scope>
    <source>
        <strain evidence="1 2">ATCC 23612</strain>
    </source>
</reference>
<comment type="caution">
    <text evidence="1">The sequence shown here is derived from an EMBL/GenBank/DDBJ whole genome shotgun (WGS) entry which is preliminary data.</text>
</comment>
<protein>
    <submittedName>
        <fullName evidence="1">Uncharacterized protein</fullName>
    </submittedName>
</protein>
<name>A0A7X6MHG1_9ACTN</name>
<proteinExistence type="predicted"/>
<evidence type="ECO:0000313" key="2">
    <source>
        <dbReference type="Proteomes" id="UP000553209"/>
    </source>
</evidence>
<gene>
    <name evidence="1" type="ORF">HGB44_25750</name>
</gene>
<dbReference type="Proteomes" id="UP000553209">
    <property type="component" value="Unassembled WGS sequence"/>
</dbReference>